<dbReference type="InterPro" id="IPR024253">
    <property type="entry name" value="Phosducin_thioredoxin-like_dom"/>
</dbReference>
<proteinExistence type="inferred from homology"/>
<accession>A0A914CCD4</accession>
<evidence type="ECO:0000256" key="1">
    <source>
        <dbReference type="ARBA" id="ARBA00009686"/>
    </source>
</evidence>
<dbReference type="SUPFAM" id="SSF52833">
    <property type="entry name" value="Thioredoxin-like"/>
    <property type="match status" value="1"/>
</dbReference>
<dbReference type="Pfam" id="PF02114">
    <property type="entry name" value="Phosducin"/>
    <property type="match status" value="1"/>
</dbReference>
<feature type="region of interest" description="Disordered" evidence="2">
    <location>
        <begin position="1"/>
        <end position="47"/>
    </location>
</feature>
<dbReference type="InterPro" id="IPR051499">
    <property type="entry name" value="Phosducin-like_reg"/>
</dbReference>
<feature type="compositionally biased region" description="Polar residues" evidence="2">
    <location>
        <begin position="28"/>
        <end position="43"/>
    </location>
</feature>
<comment type="similarity">
    <text evidence="1">Belongs to the phosducin family.</text>
</comment>
<dbReference type="Proteomes" id="UP000887540">
    <property type="component" value="Unplaced"/>
</dbReference>
<evidence type="ECO:0000256" key="2">
    <source>
        <dbReference type="SAM" id="MobiDB-lite"/>
    </source>
</evidence>
<name>A0A914CCD4_9BILA</name>
<sequence>MANFDEKFLDGPNVGYCSSSEDEVDVEASNSLEMPLNEGSNTGPKGVIEDYKAHQREIRRKLHEKELAVLKEAGRMTLEKPVNQDDDDEDELEQIRQRRLLHMRVSIRGRINELKTKEEFLTASEDPLNLNFIYIYESANDAQVLHDALLEISSSCRNAKFFRIKSSILETSKKFTSKALPTLQIYQNGELLGNFVKIFDTLGEDFSTEELVAFLKKKHITIDG</sequence>
<dbReference type="InterPro" id="IPR001200">
    <property type="entry name" value="Phosducin"/>
</dbReference>
<dbReference type="PANTHER" id="PTHR46052">
    <property type="entry name" value="PHOSDUCIN-LIKE PROTEIN"/>
    <property type="match status" value="1"/>
</dbReference>
<organism evidence="4 5">
    <name type="scientific">Acrobeloides nanus</name>
    <dbReference type="NCBI Taxonomy" id="290746"/>
    <lineage>
        <taxon>Eukaryota</taxon>
        <taxon>Metazoa</taxon>
        <taxon>Ecdysozoa</taxon>
        <taxon>Nematoda</taxon>
        <taxon>Chromadorea</taxon>
        <taxon>Rhabditida</taxon>
        <taxon>Tylenchina</taxon>
        <taxon>Cephalobomorpha</taxon>
        <taxon>Cephaloboidea</taxon>
        <taxon>Cephalobidae</taxon>
        <taxon>Acrobeloides</taxon>
    </lineage>
</organism>
<dbReference type="Gene3D" id="3.40.30.10">
    <property type="entry name" value="Glutaredoxin"/>
    <property type="match status" value="1"/>
</dbReference>
<dbReference type="CDD" id="cd02987">
    <property type="entry name" value="Phd_like_Phd"/>
    <property type="match status" value="1"/>
</dbReference>
<reference evidence="5" key="1">
    <citation type="submission" date="2022-11" db="UniProtKB">
        <authorList>
            <consortium name="WormBaseParasite"/>
        </authorList>
    </citation>
    <scope>IDENTIFICATION</scope>
</reference>
<feature type="domain" description="Phosducin" evidence="3">
    <location>
        <begin position="71"/>
        <end position="217"/>
    </location>
</feature>
<evidence type="ECO:0000259" key="3">
    <source>
        <dbReference type="Pfam" id="PF02114"/>
    </source>
</evidence>
<protein>
    <submittedName>
        <fullName evidence="5">Phosducin thioredoxin-like domain-containing protein</fullName>
    </submittedName>
</protein>
<evidence type="ECO:0000313" key="4">
    <source>
        <dbReference type="Proteomes" id="UP000887540"/>
    </source>
</evidence>
<evidence type="ECO:0000313" key="5">
    <source>
        <dbReference type="WBParaSite" id="ACRNAN_Path_850.g3279.t1"/>
    </source>
</evidence>
<keyword evidence="4" id="KW-1185">Reference proteome</keyword>
<dbReference type="WBParaSite" id="ACRNAN_Path_850.g3279.t1">
    <property type="protein sequence ID" value="ACRNAN_Path_850.g3279.t1"/>
    <property type="gene ID" value="ACRNAN_Path_850.g3279"/>
</dbReference>
<dbReference type="PANTHER" id="PTHR46052:SF1">
    <property type="entry name" value="PHOSDUCIN-LIKE PROTEIN"/>
    <property type="match status" value="1"/>
</dbReference>
<dbReference type="InterPro" id="IPR036249">
    <property type="entry name" value="Thioredoxin-like_sf"/>
</dbReference>
<dbReference type="GO" id="GO:0008277">
    <property type="term" value="P:regulation of G protein-coupled receptor signaling pathway"/>
    <property type="evidence" value="ECO:0007669"/>
    <property type="project" value="InterPro"/>
</dbReference>
<dbReference type="AlphaFoldDB" id="A0A914CCD4"/>